<evidence type="ECO:0000313" key="3">
    <source>
        <dbReference type="Proteomes" id="UP000663918"/>
    </source>
</evidence>
<protein>
    <submittedName>
        <fullName evidence="2">Stress-induced protein</fullName>
    </submittedName>
</protein>
<feature type="region of interest" description="Disordered" evidence="1">
    <location>
        <begin position="1"/>
        <end position="68"/>
    </location>
</feature>
<name>A0A975GUK8_9CAUL</name>
<evidence type="ECO:0000256" key="1">
    <source>
        <dbReference type="SAM" id="MobiDB-lite"/>
    </source>
</evidence>
<accession>A0A975GUK8</accession>
<gene>
    <name evidence="2" type="ORF">IFJ75_13300</name>
</gene>
<evidence type="ECO:0000313" key="2">
    <source>
        <dbReference type="EMBL" id="QTC90252.1"/>
    </source>
</evidence>
<sequence length="68" mass="7483">MDIPDTPDNGIRRRGFASLTPERRKELATLGGRSVPEEKRSFSQNSDLAREPGRKGGTQSSLQRKGDA</sequence>
<dbReference type="Proteomes" id="UP000663918">
    <property type="component" value="Chromosome"/>
</dbReference>
<keyword evidence="3" id="KW-1185">Reference proteome</keyword>
<dbReference type="AlphaFoldDB" id="A0A975GUK8"/>
<organism evidence="2 3">
    <name type="scientific">Brevundimonas goettingensis</name>
    <dbReference type="NCBI Taxonomy" id="2774190"/>
    <lineage>
        <taxon>Bacteria</taxon>
        <taxon>Pseudomonadati</taxon>
        <taxon>Pseudomonadota</taxon>
        <taxon>Alphaproteobacteria</taxon>
        <taxon>Caulobacterales</taxon>
        <taxon>Caulobacteraceae</taxon>
        <taxon>Brevundimonas</taxon>
    </lineage>
</organism>
<dbReference type="EMBL" id="CP062222">
    <property type="protein sequence ID" value="QTC90252.1"/>
    <property type="molecule type" value="Genomic_DNA"/>
</dbReference>
<dbReference type="RefSeq" id="WP_207868674.1">
    <property type="nucleotide sequence ID" value="NZ_CP062222.1"/>
</dbReference>
<reference evidence="2" key="1">
    <citation type="submission" date="2020-09" db="EMBL/GenBank/DDBJ databases">
        <title>Brevundimonas sp. LVF2 isolated from a puddle in Goettingen, Germany.</title>
        <authorList>
            <person name="Friedrich I."/>
            <person name="Klassen A."/>
            <person name="Hannes N."/>
            <person name="Schneider D."/>
            <person name="Hertel R."/>
            <person name="Daniel R."/>
        </authorList>
    </citation>
    <scope>NUCLEOTIDE SEQUENCE</scope>
    <source>
        <strain evidence="2">LVF2</strain>
    </source>
</reference>
<dbReference type="KEGG" id="bgoe:IFJ75_13300"/>
<proteinExistence type="predicted"/>
<feature type="compositionally biased region" description="Polar residues" evidence="1">
    <location>
        <begin position="57"/>
        <end position="68"/>
    </location>
</feature>